<dbReference type="InterPro" id="IPR046825">
    <property type="entry name" value="PDH_C"/>
</dbReference>
<dbReference type="InterPro" id="IPR008927">
    <property type="entry name" value="6-PGluconate_DH-like_C_sf"/>
</dbReference>
<keyword evidence="5" id="KW-0827">Tyrosine biosynthesis</keyword>
<dbReference type="InterPro" id="IPR003099">
    <property type="entry name" value="Prephen_DH"/>
</dbReference>
<evidence type="ECO:0000256" key="7">
    <source>
        <dbReference type="ARBA" id="ARBA00023027"/>
    </source>
</evidence>
<dbReference type="NCBIfam" id="NF005107">
    <property type="entry name" value="PRK06545.1-5"/>
    <property type="match status" value="1"/>
</dbReference>
<dbReference type="Pfam" id="PF20463">
    <property type="entry name" value="PDH_C"/>
    <property type="match status" value="1"/>
</dbReference>
<dbReference type="EC" id="1.3.1.12" evidence="3"/>
<evidence type="ECO:0000313" key="13">
    <source>
        <dbReference type="Proteomes" id="UP001596990"/>
    </source>
</evidence>
<evidence type="ECO:0000256" key="8">
    <source>
        <dbReference type="ARBA" id="ARBA00023141"/>
    </source>
</evidence>
<feature type="domain" description="Prephenate/arogenate dehydrogenase" evidence="10">
    <location>
        <begin position="3"/>
        <end position="291"/>
    </location>
</feature>
<dbReference type="InterPro" id="IPR050812">
    <property type="entry name" value="Preph/Arog_dehydrog"/>
</dbReference>
<dbReference type="PROSITE" id="PS51671">
    <property type="entry name" value="ACT"/>
    <property type="match status" value="1"/>
</dbReference>
<evidence type="ECO:0000259" key="11">
    <source>
        <dbReference type="PROSITE" id="PS51671"/>
    </source>
</evidence>
<comment type="similarity">
    <text evidence="2">Belongs to the prephenate/arogenate dehydrogenase family.</text>
</comment>
<proteinExistence type="inferred from homology"/>
<organism evidence="12 13">
    <name type="scientific">Thalassobacillus hwangdonensis</name>
    <dbReference type="NCBI Taxonomy" id="546108"/>
    <lineage>
        <taxon>Bacteria</taxon>
        <taxon>Bacillati</taxon>
        <taxon>Bacillota</taxon>
        <taxon>Bacilli</taxon>
        <taxon>Bacillales</taxon>
        <taxon>Bacillaceae</taxon>
        <taxon>Thalassobacillus</taxon>
    </lineage>
</organism>
<dbReference type="InterPro" id="IPR002912">
    <property type="entry name" value="ACT_dom"/>
</dbReference>
<dbReference type="PANTHER" id="PTHR21363:SF0">
    <property type="entry name" value="PREPHENATE DEHYDROGENASE [NADP(+)]"/>
    <property type="match status" value="1"/>
</dbReference>
<dbReference type="CDD" id="cd04909">
    <property type="entry name" value="ACT_PDH-BS"/>
    <property type="match status" value="1"/>
</dbReference>
<dbReference type="Gene3D" id="1.10.3660.10">
    <property type="entry name" value="6-phosphogluconate dehydrogenase C-terminal like domain"/>
    <property type="match status" value="1"/>
</dbReference>
<name>A0ABW3KY64_9BACI</name>
<dbReference type="SUPFAM" id="SSF55021">
    <property type="entry name" value="ACT-like"/>
    <property type="match status" value="1"/>
</dbReference>
<dbReference type="Pfam" id="PF02153">
    <property type="entry name" value="PDH_N"/>
    <property type="match status" value="1"/>
</dbReference>
<dbReference type="SUPFAM" id="SSF48179">
    <property type="entry name" value="6-phosphogluconate dehydrogenase C-terminal domain-like"/>
    <property type="match status" value="1"/>
</dbReference>
<dbReference type="Proteomes" id="UP001596990">
    <property type="component" value="Unassembled WGS sequence"/>
</dbReference>
<protein>
    <recommendedName>
        <fullName evidence="4">Prephenate dehydrogenase</fullName>
        <ecNumber evidence="3">1.3.1.12</ecNumber>
    </recommendedName>
</protein>
<dbReference type="InterPro" id="IPR045865">
    <property type="entry name" value="ACT-like_dom_sf"/>
</dbReference>
<evidence type="ECO:0000256" key="5">
    <source>
        <dbReference type="ARBA" id="ARBA00022498"/>
    </source>
</evidence>
<comment type="caution">
    <text evidence="12">The sequence shown here is derived from an EMBL/GenBank/DDBJ whole genome shotgun (WGS) entry which is preliminary data.</text>
</comment>
<evidence type="ECO:0000259" key="10">
    <source>
        <dbReference type="PROSITE" id="PS51176"/>
    </source>
</evidence>
<dbReference type="SUPFAM" id="SSF51735">
    <property type="entry name" value="NAD(P)-binding Rossmann-fold domains"/>
    <property type="match status" value="1"/>
</dbReference>
<keyword evidence="8" id="KW-0028">Amino-acid biosynthesis</keyword>
<sequence>MRQRVTIIGLGLIGGSLALSIRKHPDVHVLGYDKNNESVEQALKAGAIDEEAIDLEKAIKKSDILLLATPISKTIEYIQWLDGLSLNKTLIVSDVSSVKGNVIEAAESVRNPMVRFIGGHPMAGSHKHGFQAAKAHLFENAIYVLTPLEHVSEGEIEQLQQLLFPTNARFLLFDRKAHDEMTAVISHFPHLIASSLVQQARKWHSKHPHLEDLAAGGFRDITRIASSNPALWKDIFFQNDRLLQQMLDDWIREMQQVKEMLQSNEQEAVYDYLVEAKAFRDGLPVKKRGAIPAFYDIYVDIEDQPGSLHQVVAYFSDQQISIKNIEILEMREGITGVLRISFQTKAEQRKACRILSDNGYEVHIEE</sequence>
<keyword evidence="8" id="KW-0057">Aromatic amino acid biosynthesis</keyword>
<comment type="catalytic activity">
    <reaction evidence="9">
        <text>prephenate + NAD(+) = 3-(4-hydroxyphenyl)pyruvate + CO2 + NADH</text>
        <dbReference type="Rhea" id="RHEA:13869"/>
        <dbReference type="ChEBI" id="CHEBI:16526"/>
        <dbReference type="ChEBI" id="CHEBI:29934"/>
        <dbReference type="ChEBI" id="CHEBI:36242"/>
        <dbReference type="ChEBI" id="CHEBI:57540"/>
        <dbReference type="ChEBI" id="CHEBI:57945"/>
        <dbReference type="EC" id="1.3.1.12"/>
    </reaction>
</comment>
<evidence type="ECO:0000256" key="3">
    <source>
        <dbReference type="ARBA" id="ARBA00012068"/>
    </source>
</evidence>
<dbReference type="Gene3D" id="3.40.50.720">
    <property type="entry name" value="NAD(P)-binding Rossmann-like Domain"/>
    <property type="match status" value="1"/>
</dbReference>
<feature type="domain" description="ACT" evidence="11">
    <location>
        <begin position="296"/>
        <end position="366"/>
    </location>
</feature>
<keyword evidence="13" id="KW-1185">Reference proteome</keyword>
<dbReference type="GO" id="GO:0008977">
    <property type="term" value="F:prephenate dehydrogenase (NAD+) activity"/>
    <property type="evidence" value="ECO:0007669"/>
    <property type="project" value="UniProtKB-EC"/>
</dbReference>
<dbReference type="Gene3D" id="3.30.2130.10">
    <property type="entry name" value="VC0802-like"/>
    <property type="match status" value="1"/>
</dbReference>
<gene>
    <name evidence="12" type="ORF">ACFQ2J_04635</name>
</gene>
<dbReference type="RefSeq" id="WP_386057016.1">
    <property type="nucleotide sequence ID" value="NZ_JBHTKL010000001.1"/>
</dbReference>
<evidence type="ECO:0000256" key="2">
    <source>
        <dbReference type="ARBA" id="ARBA00007964"/>
    </source>
</evidence>
<dbReference type="InterPro" id="IPR036291">
    <property type="entry name" value="NAD(P)-bd_dom_sf"/>
</dbReference>
<evidence type="ECO:0000256" key="1">
    <source>
        <dbReference type="ARBA" id="ARBA00005067"/>
    </source>
</evidence>
<reference evidence="13" key="1">
    <citation type="journal article" date="2019" name="Int. J. Syst. Evol. Microbiol.">
        <title>The Global Catalogue of Microorganisms (GCM) 10K type strain sequencing project: providing services to taxonomists for standard genome sequencing and annotation.</title>
        <authorList>
            <consortium name="The Broad Institute Genomics Platform"/>
            <consortium name="The Broad Institute Genome Sequencing Center for Infectious Disease"/>
            <person name="Wu L."/>
            <person name="Ma J."/>
        </authorList>
    </citation>
    <scope>NUCLEOTIDE SEQUENCE [LARGE SCALE GENOMIC DNA]</scope>
    <source>
        <strain evidence="13">CCUG 56607</strain>
    </source>
</reference>
<dbReference type="PANTHER" id="PTHR21363">
    <property type="entry name" value="PREPHENATE DEHYDROGENASE"/>
    <property type="match status" value="1"/>
</dbReference>
<comment type="pathway">
    <text evidence="1">Amino-acid biosynthesis; L-tyrosine biosynthesis; (4-hydroxyphenyl)pyruvate from prephenate (NAD(+) route): step 1/1.</text>
</comment>
<dbReference type="EMBL" id="JBHTKL010000001">
    <property type="protein sequence ID" value="MFD1018482.1"/>
    <property type="molecule type" value="Genomic_DNA"/>
</dbReference>
<keyword evidence="7" id="KW-0520">NAD</keyword>
<evidence type="ECO:0000256" key="4">
    <source>
        <dbReference type="ARBA" id="ARBA00016891"/>
    </source>
</evidence>
<dbReference type="InterPro" id="IPR046826">
    <property type="entry name" value="PDH_N"/>
</dbReference>
<accession>A0ABW3KY64</accession>
<evidence type="ECO:0000256" key="6">
    <source>
        <dbReference type="ARBA" id="ARBA00023002"/>
    </source>
</evidence>
<evidence type="ECO:0000313" key="12">
    <source>
        <dbReference type="EMBL" id="MFD1018482.1"/>
    </source>
</evidence>
<keyword evidence="6 12" id="KW-0560">Oxidoreductase</keyword>
<evidence type="ECO:0000256" key="9">
    <source>
        <dbReference type="ARBA" id="ARBA00049260"/>
    </source>
</evidence>
<dbReference type="PROSITE" id="PS51176">
    <property type="entry name" value="PDH_ADH"/>
    <property type="match status" value="1"/>
</dbReference>